<dbReference type="PANTHER" id="PTHR32039">
    <property type="entry name" value="MAGNESIUM-CHELATASE SUBUNIT CHLI"/>
    <property type="match status" value="1"/>
</dbReference>
<dbReference type="EMBL" id="BHYK01000005">
    <property type="protein sequence ID" value="GCD09542.1"/>
    <property type="molecule type" value="Genomic_DNA"/>
</dbReference>
<dbReference type="InterPro" id="IPR003593">
    <property type="entry name" value="AAA+_ATPase"/>
</dbReference>
<evidence type="ECO:0000256" key="1">
    <source>
        <dbReference type="ARBA" id="ARBA00006354"/>
    </source>
</evidence>
<dbReference type="AlphaFoldDB" id="A0A401UJ99"/>
<dbReference type="Pfam" id="PF13541">
    <property type="entry name" value="ChlI"/>
    <property type="match status" value="1"/>
</dbReference>
<dbReference type="PANTHER" id="PTHR32039:SF7">
    <property type="entry name" value="COMPETENCE PROTEIN COMM"/>
    <property type="match status" value="1"/>
</dbReference>
<gene>
    <name evidence="3" type="ORF">Ctaglu_11650</name>
</gene>
<comment type="similarity">
    <text evidence="1">Belongs to the Mg-chelatase subunits D/I family. ComM subfamily.</text>
</comment>
<evidence type="ECO:0000313" key="4">
    <source>
        <dbReference type="Proteomes" id="UP000287872"/>
    </source>
</evidence>
<accession>A0A401UJ99</accession>
<dbReference type="GeneID" id="77242203"/>
<dbReference type="InterPro" id="IPR004482">
    <property type="entry name" value="Mg_chelat-rel"/>
</dbReference>
<evidence type="ECO:0000313" key="3">
    <source>
        <dbReference type="EMBL" id="GCD09542.1"/>
    </source>
</evidence>
<dbReference type="InterPro" id="IPR045006">
    <property type="entry name" value="CHLI-like"/>
</dbReference>
<dbReference type="GO" id="GO:0005524">
    <property type="term" value="F:ATP binding"/>
    <property type="evidence" value="ECO:0007669"/>
    <property type="project" value="InterPro"/>
</dbReference>
<dbReference type="OrthoDB" id="9813147at2"/>
<dbReference type="SUPFAM" id="SSF52540">
    <property type="entry name" value="P-loop containing nucleoside triphosphate hydrolases"/>
    <property type="match status" value="1"/>
</dbReference>
<protein>
    <submittedName>
        <fullName evidence="3">Magnesium chelatase</fullName>
    </submittedName>
</protein>
<organism evidence="3 4">
    <name type="scientific">Clostridium tagluense</name>
    <dbReference type="NCBI Taxonomy" id="360422"/>
    <lineage>
        <taxon>Bacteria</taxon>
        <taxon>Bacillati</taxon>
        <taxon>Bacillota</taxon>
        <taxon>Clostridia</taxon>
        <taxon>Eubacteriales</taxon>
        <taxon>Clostridiaceae</taxon>
        <taxon>Clostridium</taxon>
    </lineage>
</organism>
<dbReference type="InterPro" id="IPR000523">
    <property type="entry name" value="Mg_chelatse_chII-like_cat_dom"/>
</dbReference>
<evidence type="ECO:0000259" key="2">
    <source>
        <dbReference type="SMART" id="SM00382"/>
    </source>
</evidence>
<reference evidence="3 4" key="1">
    <citation type="submission" date="2018-11" db="EMBL/GenBank/DDBJ databases">
        <title>Genome sequencing and assembly of Clostridium tagluense strain A121.</title>
        <authorList>
            <person name="Murakami T."/>
            <person name="Segawa T."/>
            <person name="Shcherbakova V.A."/>
            <person name="Mori H."/>
            <person name="Yoshimura Y."/>
        </authorList>
    </citation>
    <scope>NUCLEOTIDE SEQUENCE [LARGE SCALE GENOMIC DNA]</scope>
    <source>
        <strain evidence="3 4">A121</strain>
    </source>
</reference>
<dbReference type="InterPro" id="IPR020568">
    <property type="entry name" value="Ribosomal_Su5_D2-typ_SF"/>
</dbReference>
<sequence length="507" mass="56761">MAIQIMSAAFTGIKGVLVTVEIDITRGLPALNIVGLADVSVKESKERVRSAILNSGFDFPVNRITINLAPADLKKEGSLFDLPIAIGILLATKQIIVNDINDYLFIGELSLSGELKKVRGSLPVVMEGIENKIEKFIVPTNNAKECSLVKTAKIFPLDNLKQVVDFLNYKDLMPYKQCRDLEILINEELDYEDVMGQESSKRAIEVAAAGGHNLLMYGPPGSGKSMMAKRIPTILPSLSQEESLEVTKIYSVSGKLDGNCGIILQRPFRNPHHTISRIALVGGGNKIIPGEISLAHKGVLFLDEILEFKKSVIEILRQPLEERKITISRHNGTVEYPSNFMFVSALNPCPCGYYGSYEKQCSCSDYERRRYLSKLSGPLLDRIDIFTAVNLLPYNKIAGVESSEKSVIIKKRVEAARKIQEKRFSQDVIHCNAEMGQKLIKKYCHLDNSVSKIMELMYDKFNLSSRAYSRILKVARTIADLDSSKNILDIHIIEAMQYRKFIDERII</sequence>
<dbReference type="Pfam" id="PF01078">
    <property type="entry name" value="Mg_chelatase"/>
    <property type="match status" value="1"/>
</dbReference>
<dbReference type="Gene3D" id="3.30.230.10">
    <property type="match status" value="1"/>
</dbReference>
<dbReference type="InterPro" id="IPR025158">
    <property type="entry name" value="Mg_chelat-rel_C"/>
</dbReference>
<comment type="caution">
    <text evidence="3">The sequence shown here is derived from an EMBL/GenBank/DDBJ whole genome shotgun (WGS) entry which is preliminary data.</text>
</comment>
<dbReference type="InterPro" id="IPR027417">
    <property type="entry name" value="P-loop_NTPase"/>
</dbReference>
<feature type="domain" description="AAA+ ATPase" evidence="2">
    <location>
        <begin position="210"/>
        <end position="425"/>
    </location>
</feature>
<dbReference type="SMART" id="SM00382">
    <property type="entry name" value="AAA"/>
    <property type="match status" value="1"/>
</dbReference>
<name>A0A401UJ99_9CLOT</name>
<dbReference type="SUPFAM" id="SSF54211">
    <property type="entry name" value="Ribosomal protein S5 domain 2-like"/>
    <property type="match status" value="1"/>
</dbReference>
<keyword evidence="4" id="KW-1185">Reference proteome</keyword>
<dbReference type="RefSeq" id="WP_124999047.1">
    <property type="nucleotide sequence ID" value="NZ_BHYK01000005.1"/>
</dbReference>
<dbReference type="Proteomes" id="UP000287872">
    <property type="component" value="Unassembled WGS sequence"/>
</dbReference>
<dbReference type="Pfam" id="PF13335">
    <property type="entry name" value="Mg_chelatase_C"/>
    <property type="match status" value="1"/>
</dbReference>
<proteinExistence type="inferred from homology"/>
<dbReference type="NCBIfam" id="TIGR00368">
    <property type="entry name" value="YifB family Mg chelatase-like AAA ATPase"/>
    <property type="match status" value="1"/>
</dbReference>
<dbReference type="Gene3D" id="3.40.50.300">
    <property type="entry name" value="P-loop containing nucleotide triphosphate hydrolases"/>
    <property type="match status" value="1"/>
</dbReference>
<dbReference type="InterPro" id="IPR014721">
    <property type="entry name" value="Ribsml_uS5_D2-typ_fold_subgr"/>
</dbReference>